<organism evidence="3">
    <name type="scientific">Schistocephalus solidus</name>
    <name type="common">Tapeworm</name>
    <dbReference type="NCBI Taxonomy" id="70667"/>
    <lineage>
        <taxon>Eukaryota</taxon>
        <taxon>Metazoa</taxon>
        <taxon>Spiralia</taxon>
        <taxon>Lophotrochozoa</taxon>
        <taxon>Platyhelminthes</taxon>
        <taxon>Cestoda</taxon>
        <taxon>Eucestoda</taxon>
        <taxon>Diphyllobothriidea</taxon>
        <taxon>Diphyllobothriidae</taxon>
        <taxon>Schistocephalus</taxon>
    </lineage>
</organism>
<evidence type="ECO:0000313" key="3">
    <source>
        <dbReference type="WBParaSite" id="SSLN_0000473601-mRNA-1"/>
    </source>
</evidence>
<reference evidence="3" key="1">
    <citation type="submission" date="2016-06" db="UniProtKB">
        <authorList>
            <consortium name="WormBaseParasite"/>
        </authorList>
    </citation>
    <scope>IDENTIFICATION</scope>
</reference>
<keyword evidence="2" id="KW-1185">Reference proteome</keyword>
<gene>
    <name evidence="1" type="ORF">SSLN_LOCUS4581</name>
</gene>
<dbReference type="Proteomes" id="UP000275846">
    <property type="component" value="Unassembled WGS sequence"/>
</dbReference>
<dbReference type="AlphaFoldDB" id="A0A183SK33"/>
<proteinExistence type="predicted"/>
<name>A0A183SK33_SCHSO</name>
<evidence type="ECO:0000313" key="2">
    <source>
        <dbReference type="Proteomes" id="UP000275846"/>
    </source>
</evidence>
<dbReference type="OrthoDB" id="6312456at2759"/>
<dbReference type="EMBL" id="UYSU01032920">
    <property type="protein sequence ID" value="VDL90966.1"/>
    <property type="molecule type" value="Genomic_DNA"/>
</dbReference>
<sequence>MLSNEMPLSLSQSCRYPFLFVLMDDGRVFEILRNLSLAPHLLEECFQQLPAPRPMVHPHGLLPRRKVEEGVGQQETVFRTRAQKKEAVIVTAAETVETQHSLPGSVVRPDAGDEVTKDNSLVLFRHSR</sequence>
<protein>
    <submittedName>
        <fullName evidence="1 3">Uncharacterized protein</fullName>
    </submittedName>
</protein>
<accession>A0A183SK33</accession>
<evidence type="ECO:0000313" key="1">
    <source>
        <dbReference type="EMBL" id="VDL90966.1"/>
    </source>
</evidence>
<dbReference type="WBParaSite" id="SSLN_0000473601-mRNA-1">
    <property type="protein sequence ID" value="SSLN_0000473601-mRNA-1"/>
    <property type="gene ID" value="SSLN_0000473601"/>
</dbReference>
<reference evidence="1 2" key="2">
    <citation type="submission" date="2018-11" db="EMBL/GenBank/DDBJ databases">
        <authorList>
            <consortium name="Pathogen Informatics"/>
        </authorList>
    </citation>
    <scope>NUCLEOTIDE SEQUENCE [LARGE SCALE GENOMIC DNA]</scope>
    <source>
        <strain evidence="1 2">NST_G2</strain>
    </source>
</reference>